<dbReference type="GeneID" id="80906280"/>
<sequence>MAGNLPCLKPLFRTVLGSTYGRGSIGRTGGTGTTPRYLSRAYGVGTNAHSAKANGFNSLTSSKAGRPPHDHYEMTSIGFGEGESRAMSAASNREDGRSEKSSQGSVELLDTKGANPKLGGILKTAEVIQSLESTRVVSPLPRAAEQDIRPERSVMNLV</sequence>
<evidence type="ECO:0000313" key="2">
    <source>
        <dbReference type="EMBL" id="KAJ4358171.1"/>
    </source>
</evidence>
<dbReference type="RefSeq" id="XP_056075030.1">
    <property type="nucleotide sequence ID" value="XM_056211557.1"/>
</dbReference>
<organism evidence="2 3">
    <name type="scientific">Didymosphaeria variabile</name>
    <dbReference type="NCBI Taxonomy" id="1932322"/>
    <lineage>
        <taxon>Eukaryota</taxon>
        <taxon>Fungi</taxon>
        <taxon>Dikarya</taxon>
        <taxon>Ascomycota</taxon>
        <taxon>Pezizomycotina</taxon>
        <taxon>Dothideomycetes</taxon>
        <taxon>Pleosporomycetidae</taxon>
        <taxon>Pleosporales</taxon>
        <taxon>Massarineae</taxon>
        <taxon>Didymosphaeriaceae</taxon>
        <taxon>Didymosphaeria</taxon>
    </lineage>
</organism>
<dbReference type="OrthoDB" id="5022096at2759"/>
<keyword evidence="3" id="KW-1185">Reference proteome</keyword>
<evidence type="ECO:0000256" key="1">
    <source>
        <dbReference type="SAM" id="MobiDB-lite"/>
    </source>
</evidence>
<reference evidence="2" key="1">
    <citation type="submission" date="2022-10" db="EMBL/GenBank/DDBJ databases">
        <title>Tapping the CABI collections for fungal endophytes: first genome assemblies for Collariella, Neodidymelliopsis, Ascochyta clinopodiicola, Didymella pomorum, Didymosphaeria variabile, Neocosmospora piperis and Neocucurbitaria cava.</title>
        <authorList>
            <person name="Hill R."/>
        </authorList>
    </citation>
    <scope>NUCLEOTIDE SEQUENCE</scope>
    <source>
        <strain evidence="2">IMI 356815</strain>
    </source>
</reference>
<dbReference type="AlphaFoldDB" id="A0A9W8XSP2"/>
<dbReference type="EMBL" id="JAPEUX010000002">
    <property type="protein sequence ID" value="KAJ4358171.1"/>
    <property type="molecule type" value="Genomic_DNA"/>
</dbReference>
<gene>
    <name evidence="2" type="ORF">N0V89_002750</name>
</gene>
<evidence type="ECO:0000313" key="3">
    <source>
        <dbReference type="Proteomes" id="UP001140513"/>
    </source>
</evidence>
<protein>
    <submittedName>
        <fullName evidence="2">Uncharacterized protein</fullName>
    </submittedName>
</protein>
<name>A0A9W8XSP2_9PLEO</name>
<accession>A0A9W8XSP2</accession>
<dbReference type="Proteomes" id="UP001140513">
    <property type="component" value="Unassembled WGS sequence"/>
</dbReference>
<comment type="caution">
    <text evidence="2">The sequence shown here is derived from an EMBL/GenBank/DDBJ whole genome shotgun (WGS) entry which is preliminary data.</text>
</comment>
<feature type="region of interest" description="Disordered" evidence="1">
    <location>
        <begin position="58"/>
        <end position="115"/>
    </location>
</feature>
<proteinExistence type="predicted"/>